<sequence>MDSKNFLPHKDILYLWNSRVIYATNAMQTDFHEHYAATLAISLDKNISIETKKGKEEYRVALVGPNTYHRTVSPGVRMISLLIDPETYEYGSISDFAKMGEVKRLEVSNFLPLMERLWDLYYGNLSDSEAWELHLELLQCVRPFQNLEKNIDQRIRKIAHKIRTELPDSIRMKEIGKDFSISEDRLIRLFKENLGIPLRRYLLWVRILNAVKHLKEGANLTEVAHASGFSDSAHFSRTFKENFGFTPSVFFGRIKSIEVRFCESD</sequence>
<evidence type="ECO:0000313" key="6">
    <source>
        <dbReference type="Proteomes" id="UP000245263"/>
    </source>
</evidence>
<keyword evidence="1" id="KW-0805">Transcription regulation</keyword>
<name>A0ABN6KFG6_9LEPT</name>
<dbReference type="PRINTS" id="PR00032">
    <property type="entry name" value="HTHARAC"/>
</dbReference>
<organism evidence="5 6">
    <name type="scientific">Leptospira kobayashii</name>
    <dbReference type="NCBI Taxonomy" id="1917830"/>
    <lineage>
        <taxon>Bacteria</taxon>
        <taxon>Pseudomonadati</taxon>
        <taxon>Spirochaetota</taxon>
        <taxon>Spirochaetia</taxon>
        <taxon>Leptospirales</taxon>
        <taxon>Leptospiraceae</taxon>
        <taxon>Leptospira</taxon>
    </lineage>
</organism>
<feature type="domain" description="HTH araC/xylS-type" evidence="4">
    <location>
        <begin position="156"/>
        <end position="253"/>
    </location>
</feature>
<dbReference type="Gene3D" id="1.10.10.60">
    <property type="entry name" value="Homeodomain-like"/>
    <property type="match status" value="1"/>
</dbReference>
<dbReference type="SUPFAM" id="SSF46689">
    <property type="entry name" value="Homeodomain-like"/>
    <property type="match status" value="1"/>
</dbReference>
<dbReference type="InterPro" id="IPR018062">
    <property type="entry name" value="HTH_AraC-typ_CS"/>
</dbReference>
<dbReference type="PANTHER" id="PTHR43280">
    <property type="entry name" value="ARAC-FAMILY TRANSCRIPTIONAL REGULATOR"/>
    <property type="match status" value="1"/>
</dbReference>
<dbReference type="EMBL" id="AP025028">
    <property type="protein sequence ID" value="BDA79525.1"/>
    <property type="molecule type" value="Genomic_DNA"/>
</dbReference>
<keyword evidence="2" id="KW-0238">DNA-binding</keyword>
<reference evidence="5 6" key="1">
    <citation type="submission" date="2021-08" db="EMBL/GenBank/DDBJ databases">
        <title>Complete genome sequence of Leptospira kobayashii strain E30.</title>
        <authorList>
            <person name="Nakao R."/>
            <person name="Nakamura S."/>
            <person name="Masuzawa T."/>
            <person name="Koizumi N."/>
        </authorList>
    </citation>
    <scope>NUCLEOTIDE SEQUENCE [LARGE SCALE GENOMIC DNA]</scope>
    <source>
        <strain evidence="5 6">E30</strain>
    </source>
</reference>
<keyword evidence="6" id="KW-1185">Reference proteome</keyword>
<keyword evidence="3" id="KW-0804">Transcription</keyword>
<dbReference type="InterPro" id="IPR020449">
    <property type="entry name" value="Tscrpt_reg_AraC-type_HTH"/>
</dbReference>
<proteinExistence type="predicted"/>
<dbReference type="Pfam" id="PF12833">
    <property type="entry name" value="HTH_18"/>
    <property type="match status" value="1"/>
</dbReference>
<evidence type="ECO:0000259" key="4">
    <source>
        <dbReference type="PROSITE" id="PS01124"/>
    </source>
</evidence>
<evidence type="ECO:0000256" key="1">
    <source>
        <dbReference type="ARBA" id="ARBA00023015"/>
    </source>
</evidence>
<dbReference type="InterPro" id="IPR018060">
    <property type="entry name" value="HTH_AraC"/>
</dbReference>
<protein>
    <submittedName>
        <fullName evidence="5">AraC family transcriptional regulator</fullName>
    </submittedName>
</protein>
<dbReference type="SMART" id="SM00342">
    <property type="entry name" value="HTH_ARAC"/>
    <property type="match status" value="1"/>
</dbReference>
<dbReference type="PANTHER" id="PTHR43280:SF2">
    <property type="entry name" value="HTH-TYPE TRANSCRIPTIONAL REGULATOR EXSA"/>
    <property type="match status" value="1"/>
</dbReference>
<evidence type="ECO:0000313" key="5">
    <source>
        <dbReference type="EMBL" id="BDA79525.1"/>
    </source>
</evidence>
<dbReference type="PROSITE" id="PS01124">
    <property type="entry name" value="HTH_ARAC_FAMILY_2"/>
    <property type="match status" value="1"/>
</dbReference>
<evidence type="ECO:0000256" key="2">
    <source>
        <dbReference type="ARBA" id="ARBA00023125"/>
    </source>
</evidence>
<dbReference type="PROSITE" id="PS00041">
    <property type="entry name" value="HTH_ARAC_FAMILY_1"/>
    <property type="match status" value="1"/>
</dbReference>
<dbReference type="Proteomes" id="UP000245263">
    <property type="component" value="Chromosome 1"/>
</dbReference>
<gene>
    <name evidence="5" type="ORF">LPTSP3_g24550</name>
</gene>
<dbReference type="InterPro" id="IPR009057">
    <property type="entry name" value="Homeodomain-like_sf"/>
</dbReference>
<evidence type="ECO:0000256" key="3">
    <source>
        <dbReference type="ARBA" id="ARBA00023163"/>
    </source>
</evidence>
<accession>A0ABN6KFG6</accession>